<name>A0A7X6S2C7_9LACO</name>
<keyword evidence="4 7" id="KW-0812">Transmembrane</keyword>
<evidence type="ECO:0000256" key="5">
    <source>
        <dbReference type="ARBA" id="ARBA00022989"/>
    </source>
</evidence>
<feature type="transmembrane region" description="Helical" evidence="7">
    <location>
        <begin position="303"/>
        <end position="324"/>
    </location>
</feature>
<keyword evidence="6 7" id="KW-0472">Membrane</keyword>
<dbReference type="PRINTS" id="PR01036">
    <property type="entry name" value="TCRTETB"/>
</dbReference>
<feature type="transmembrane region" description="Helical" evidence="7">
    <location>
        <begin position="15"/>
        <end position="34"/>
    </location>
</feature>
<comment type="caution">
    <text evidence="9">The sequence shown here is derived from an EMBL/GenBank/DDBJ whole genome shotgun (WGS) entry which is preliminary data.</text>
</comment>
<evidence type="ECO:0000259" key="8">
    <source>
        <dbReference type="PROSITE" id="PS50850"/>
    </source>
</evidence>
<dbReference type="CDD" id="cd17503">
    <property type="entry name" value="MFS_LmrB_MDR_like"/>
    <property type="match status" value="1"/>
</dbReference>
<dbReference type="PROSITE" id="PS50850">
    <property type="entry name" value="MFS"/>
    <property type="match status" value="1"/>
</dbReference>
<feature type="transmembrane region" description="Helical" evidence="7">
    <location>
        <begin position="360"/>
        <end position="379"/>
    </location>
</feature>
<feature type="transmembrane region" description="Helical" evidence="7">
    <location>
        <begin position="169"/>
        <end position="189"/>
    </location>
</feature>
<dbReference type="Gene3D" id="1.20.1250.20">
    <property type="entry name" value="MFS general substrate transporter like domains"/>
    <property type="match status" value="1"/>
</dbReference>
<dbReference type="Gene3D" id="1.20.1720.10">
    <property type="entry name" value="Multidrug resistance protein D"/>
    <property type="match status" value="1"/>
</dbReference>
<sequence>MEAVDAQGKHFNRGLLVAVLLIGTFVTVLNQTVLATALPTLMKSLDESLGTVQWLTTGFMLVNGILIPISAWLSHRYNTKWLYLGSMVIFLIGTTISATAHTFPQLLTGRLIQAVAVGVTMPLLQVIMLSIFPAEKRGTAMGMAGLVIGLAPALGPTLSGWIIDNYEWQVLFGVMIPIIIVVILAGLFFMKPVIHTGKEPLDFWSFIISTIGFGSLLYGFSEVSSQGWGDFTYVILPLIIGVIFIAFFVRRQVTHEKPLLQVHVFQIKQFALTTILSSIVLIAMIGVELVIPQYLQTVRGMSPFHAGLTLLPGALLIGVMSPITGRIYDKMGAKRLIIAGMVILTLGTLPFTFLTENTPIINVIVLYALRMFAISMVMMPATTSGMQALTGQLVAHGTAVNNTTRQVASSMGTAIMISVLSNVIKNNLPAKSLLKTAPFEYKNQALEAALSGYHAAFWIATGFAIAGLIVALFLTEKPKNMVIIDGGKKL</sequence>
<feature type="transmembrane region" description="Helical" evidence="7">
    <location>
        <begin position="270"/>
        <end position="291"/>
    </location>
</feature>
<evidence type="ECO:0000256" key="3">
    <source>
        <dbReference type="ARBA" id="ARBA00022475"/>
    </source>
</evidence>
<feature type="transmembrane region" description="Helical" evidence="7">
    <location>
        <begin position="455"/>
        <end position="474"/>
    </location>
</feature>
<feature type="transmembrane region" description="Helical" evidence="7">
    <location>
        <begin position="81"/>
        <end position="99"/>
    </location>
</feature>
<feature type="transmembrane region" description="Helical" evidence="7">
    <location>
        <begin position="54"/>
        <end position="74"/>
    </location>
</feature>
<feature type="domain" description="Major facilitator superfamily (MFS) profile" evidence="8">
    <location>
        <begin position="16"/>
        <end position="479"/>
    </location>
</feature>
<dbReference type="PANTHER" id="PTHR42718">
    <property type="entry name" value="MAJOR FACILITATOR SUPERFAMILY MULTIDRUG TRANSPORTER MFSC"/>
    <property type="match status" value="1"/>
</dbReference>
<gene>
    <name evidence="9" type="ORF">HF964_03400</name>
</gene>
<evidence type="ECO:0000313" key="10">
    <source>
        <dbReference type="Proteomes" id="UP000549765"/>
    </source>
</evidence>
<dbReference type="InterPro" id="IPR020846">
    <property type="entry name" value="MFS_dom"/>
</dbReference>
<evidence type="ECO:0000256" key="1">
    <source>
        <dbReference type="ARBA" id="ARBA00004651"/>
    </source>
</evidence>
<dbReference type="InterPro" id="IPR036259">
    <property type="entry name" value="MFS_trans_sf"/>
</dbReference>
<dbReference type="Proteomes" id="UP000549765">
    <property type="component" value="Unassembled WGS sequence"/>
</dbReference>
<evidence type="ECO:0000313" key="9">
    <source>
        <dbReference type="EMBL" id="NKZ23855.1"/>
    </source>
</evidence>
<feature type="transmembrane region" description="Helical" evidence="7">
    <location>
        <begin position="201"/>
        <end position="219"/>
    </location>
</feature>
<dbReference type="PANTHER" id="PTHR42718:SF24">
    <property type="entry name" value="MAJOR FACILITATOR SUPERFAMILY (MFS) PROFILE DOMAIN-CONTAINING PROTEIN"/>
    <property type="match status" value="1"/>
</dbReference>
<feature type="transmembrane region" description="Helical" evidence="7">
    <location>
        <begin position="144"/>
        <end position="163"/>
    </location>
</feature>
<evidence type="ECO:0000256" key="7">
    <source>
        <dbReference type="SAM" id="Phobius"/>
    </source>
</evidence>
<keyword evidence="5 7" id="KW-1133">Transmembrane helix</keyword>
<dbReference type="GO" id="GO:0005886">
    <property type="term" value="C:plasma membrane"/>
    <property type="evidence" value="ECO:0007669"/>
    <property type="project" value="UniProtKB-SubCell"/>
</dbReference>
<keyword evidence="2" id="KW-0813">Transport</keyword>
<protein>
    <submittedName>
        <fullName evidence="9">Multidrug efflux MFS transporter</fullName>
    </submittedName>
</protein>
<feature type="transmembrane region" description="Helical" evidence="7">
    <location>
        <begin position="231"/>
        <end position="249"/>
    </location>
</feature>
<dbReference type="NCBIfam" id="TIGR00711">
    <property type="entry name" value="efflux_EmrB"/>
    <property type="match status" value="1"/>
</dbReference>
<accession>A0A7X6S2C7</accession>
<dbReference type="Pfam" id="PF07690">
    <property type="entry name" value="MFS_1"/>
    <property type="match status" value="1"/>
</dbReference>
<dbReference type="EMBL" id="JAAXPN010000002">
    <property type="protein sequence ID" value="NKZ23855.1"/>
    <property type="molecule type" value="Genomic_DNA"/>
</dbReference>
<keyword evidence="10" id="KW-1185">Reference proteome</keyword>
<feature type="transmembrane region" description="Helical" evidence="7">
    <location>
        <begin position="336"/>
        <end position="354"/>
    </location>
</feature>
<evidence type="ECO:0000256" key="2">
    <source>
        <dbReference type="ARBA" id="ARBA00022448"/>
    </source>
</evidence>
<proteinExistence type="predicted"/>
<reference evidence="9 10" key="1">
    <citation type="submission" date="2020-04" db="EMBL/GenBank/DDBJ databases">
        <title>MicrobeNet Type strains.</title>
        <authorList>
            <person name="Nicholson A.C."/>
        </authorList>
    </citation>
    <scope>NUCLEOTIDE SEQUENCE [LARGE SCALE GENOMIC DNA]</scope>
    <source>
        <strain evidence="9 10">CCUG 61472</strain>
    </source>
</reference>
<dbReference type="InterPro" id="IPR004638">
    <property type="entry name" value="EmrB-like"/>
</dbReference>
<dbReference type="GO" id="GO:0022857">
    <property type="term" value="F:transmembrane transporter activity"/>
    <property type="evidence" value="ECO:0007669"/>
    <property type="project" value="InterPro"/>
</dbReference>
<feature type="transmembrane region" description="Helical" evidence="7">
    <location>
        <begin position="407"/>
        <end position="424"/>
    </location>
</feature>
<dbReference type="SUPFAM" id="SSF103473">
    <property type="entry name" value="MFS general substrate transporter"/>
    <property type="match status" value="1"/>
</dbReference>
<comment type="subcellular location">
    <subcellularLocation>
        <location evidence="1">Cell membrane</location>
        <topology evidence="1">Multi-pass membrane protein</topology>
    </subcellularLocation>
</comment>
<dbReference type="RefSeq" id="WP_168721654.1">
    <property type="nucleotide sequence ID" value="NZ_JAAXPN010000002.1"/>
</dbReference>
<evidence type="ECO:0000256" key="4">
    <source>
        <dbReference type="ARBA" id="ARBA00022692"/>
    </source>
</evidence>
<evidence type="ECO:0000256" key="6">
    <source>
        <dbReference type="ARBA" id="ARBA00023136"/>
    </source>
</evidence>
<dbReference type="AlphaFoldDB" id="A0A7X6S2C7"/>
<dbReference type="InterPro" id="IPR011701">
    <property type="entry name" value="MFS"/>
</dbReference>
<keyword evidence="3" id="KW-1003">Cell membrane</keyword>
<feature type="transmembrane region" description="Helical" evidence="7">
    <location>
        <begin position="111"/>
        <end position="132"/>
    </location>
</feature>
<organism evidence="9 10">
    <name type="scientific">Periweissella fabalis</name>
    <dbReference type="NCBI Taxonomy" id="1070421"/>
    <lineage>
        <taxon>Bacteria</taxon>
        <taxon>Bacillati</taxon>
        <taxon>Bacillota</taxon>
        <taxon>Bacilli</taxon>
        <taxon>Lactobacillales</taxon>
        <taxon>Lactobacillaceae</taxon>
        <taxon>Periweissella</taxon>
    </lineage>
</organism>